<keyword evidence="1" id="KW-1133">Transmembrane helix</keyword>
<feature type="transmembrane region" description="Helical" evidence="1">
    <location>
        <begin position="119"/>
        <end position="139"/>
    </location>
</feature>
<dbReference type="EMBL" id="JQBS01000035">
    <property type="protein sequence ID" value="KRN54790.1"/>
    <property type="molecule type" value="Genomic_DNA"/>
</dbReference>
<dbReference type="InterPro" id="IPR036890">
    <property type="entry name" value="HATPase_C_sf"/>
</dbReference>
<evidence type="ECO:0000313" key="3">
    <source>
        <dbReference type="EMBL" id="KRN54790.1"/>
    </source>
</evidence>
<sequence>MNGEKMELLIYGSLENISLFFLAYQFLEKKASLKFITLIYILFNLVEFGILYHINESLLLPFSILTIISLVYFVNRELINTIIIVLLTFIITYAAQYLTGFIMMPIYKDTANYESFSSRMSISLFLLTYYLITYCLFLIVKKTLKSTQKLWTFVSNRTFIVIAVVFLTLTIIFFITSTTLEKLYQFDHEIIQITNLMFLAFGSIILIAFIFLYIALTRETEVQKRKLELDQLRIYSNKLEENYQEYRKFRHDYLNMYTGMVGYIETKDIAGLERYFTEHIVPISQSITTNLIKLADLYRIEIPELKGLVATKLLLAQEKGMDISCEVPTPVTRINMDILDLCTAIGILLDNAIEATESIENGRIRLSFITYEDRVLITIENQIEDLLVPIYQLFEHGFSTKGSDRGLGLWNLSEMMDKSDVIHLDTAIENHYFIQQLNIMEESTYD</sequence>
<gene>
    <name evidence="3" type="ORF">IV74_GL002378</name>
</gene>
<evidence type="ECO:0000313" key="4">
    <source>
        <dbReference type="Proteomes" id="UP000051658"/>
    </source>
</evidence>
<dbReference type="Pfam" id="PF14501">
    <property type="entry name" value="HATPase_c_5"/>
    <property type="match status" value="1"/>
</dbReference>
<evidence type="ECO:0000256" key="1">
    <source>
        <dbReference type="SAM" id="Phobius"/>
    </source>
</evidence>
<protein>
    <submittedName>
        <fullName evidence="3">Regulator protein C</fullName>
    </submittedName>
</protein>
<dbReference type="PANTHER" id="PTHR40448">
    <property type="entry name" value="TWO-COMPONENT SENSOR HISTIDINE KINASE"/>
    <property type="match status" value="1"/>
</dbReference>
<dbReference type="SUPFAM" id="SSF55874">
    <property type="entry name" value="ATPase domain of HSP90 chaperone/DNA topoisomerase II/histidine kinase"/>
    <property type="match status" value="1"/>
</dbReference>
<accession>A0A0R2HTA4</accession>
<dbReference type="AlphaFoldDB" id="A0A0R2HTA4"/>
<feature type="transmembrane region" description="Helical" evidence="1">
    <location>
        <begin position="159"/>
        <end position="176"/>
    </location>
</feature>
<keyword evidence="4" id="KW-1185">Reference proteome</keyword>
<keyword evidence="1" id="KW-0472">Membrane</keyword>
<feature type="domain" description="Sensor histidine kinase NatK-like C-terminal" evidence="2">
    <location>
        <begin position="336"/>
        <end position="439"/>
    </location>
</feature>
<dbReference type="Proteomes" id="UP000051658">
    <property type="component" value="Unassembled WGS sequence"/>
</dbReference>
<feature type="transmembrane region" description="Helical" evidence="1">
    <location>
        <begin position="82"/>
        <end position="107"/>
    </location>
</feature>
<dbReference type="InterPro" id="IPR032834">
    <property type="entry name" value="NatK-like_C"/>
</dbReference>
<dbReference type="Gene3D" id="3.30.565.10">
    <property type="entry name" value="Histidine kinase-like ATPase, C-terminal domain"/>
    <property type="match status" value="1"/>
</dbReference>
<organism evidence="3 4">
    <name type="scientific">Carnobacterium divergens DSM 20623</name>
    <dbReference type="NCBI Taxonomy" id="1449336"/>
    <lineage>
        <taxon>Bacteria</taxon>
        <taxon>Bacillati</taxon>
        <taxon>Bacillota</taxon>
        <taxon>Bacilli</taxon>
        <taxon>Lactobacillales</taxon>
        <taxon>Carnobacteriaceae</taxon>
        <taxon>Carnobacterium</taxon>
    </lineage>
</organism>
<comment type="caution">
    <text evidence="3">The sequence shown here is derived from an EMBL/GenBank/DDBJ whole genome shotgun (WGS) entry which is preliminary data.</text>
</comment>
<feature type="transmembrane region" description="Helical" evidence="1">
    <location>
        <begin position="58"/>
        <end position="75"/>
    </location>
</feature>
<name>A0A0R2HTA4_CARDV</name>
<dbReference type="PATRIC" id="fig|1449336.4.peg.2416"/>
<keyword evidence="1" id="KW-0812">Transmembrane</keyword>
<feature type="transmembrane region" description="Helical" evidence="1">
    <location>
        <begin position="31"/>
        <end position="52"/>
    </location>
</feature>
<proteinExistence type="predicted"/>
<feature type="transmembrane region" description="Helical" evidence="1">
    <location>
        <begin position="196"/>
        <end position="216"/>
    </location>
</feature>
<dbReference type="PANTHER" id="PTHR40448:SF1">
    <property type="entry name" value="TWO-COMPONENT SENSOR HISTIDINE KINASE"/>
    <property type="match status" value="1"/>
</dbReference>
<reference evidence="3 4" key="1">
    <citation type="journal article" date="2015" name="Genome Announc.">
        <title>Expanding the biotechnology potential of lactobacilli through comparative genomics of 213 strains and associated genera.</title>
        <authorList>
            <person name="Sun Z."/>
            <person name="Harris H.M."/>
            <person name="McCann A."/>
            <person name="Guo C."/>
            <person name="Argimon S."/>
            <person name="Zhang W."/>
            <person name="Yang X."/>
            <person name="Jeffery I.B."/>
            <person name="Cooney J.C."/>
            <person name="Kagawa T.F."/>
            <person name="Liu W."/>
            <person name="Song Y."/>
            <person name="Salvetti E."/>
            <person name="Wrobel A."/>
            <person name="Rasinkangas P."/>
            <person name="Parkhill J."/>
            <person name="Rea M.C."/>
            <person name="O'Sullivan O."/>
            <person name="Ritari J."/>
            <person name="Douillard F.P."/>
            <person name="Paul Ross R."/>
            <person name="Yang R."/>
            <person name="Briner A.E."/>
            <person name="Felis G.E."/>
            <person name="de Vos W.M."/>
            <person name="Barrangou R."/>
            <person name="Klaenhammer T.R."/>
            <person name="Caufield P.W."/>
            <person name="Cui Y."/>
            <person name="Zhang H."/>
            <person name="O'Toole P.W."/>
        </authorList>
    </citation>
    <scope>NUCLEOTIDE SEQUENCE [LARGE SCALE GENOMIC DNA]</scope>
    <source>
        <strain evidence="3 4">DSM 20623</strain>
    </source>
</reference>
<dbReference type="eggNOG" id="COG3290">
    <property type="taxonomic scope" value="Bacteria"/>
</dbReference>
<evidence type="ECO:0000259" key="2">
    <source>
        <dbReference type="Pfam" id="PF14501"/>
    </source>
</evidence>
<dbReference type="GO" id="GO:0042802">
    <property type="term" value="F:identical protein binding"/>
    <property type="evidence" value="ECO:0007669"/>
    <property type="project" value="TreeGrafter"/>
</dbReference>